<feature type="region of interest" description="Disordered" evidence="1">
    <location>
        <begin position="32"/>
        <end position="185"/>
    </location>
</feature>
<protein>
    <submittedName>
        <fullName evidence="2">Uncharacterized protein</fullName>
    </submittedName>
</protein>
<accession>A0A1L9RMF5</accession>
<evidence type="ECO:0000313" key="3">
    <source>
        <dbReference type="Proteomes" id="UP000184383"/>
    </source>
</evidence>
<reference evidence="3" key="1">
    <citation type="journal article" date="2017" name="Genome Biol.">
        <title>Comparative genomics reveals high biological diversity and specific adaptations in the industrially and medically important fungal genus Aspergillus.</title>
        <authorList>
            <person name="de Vries R.P."/>
            <person name="Riley R."/>
            <person name="Wiebenga A."/>
            <person name="Aguilar-Osorio G."/>
            <person name="Amillis S."/>
            <person name="Uchima C.A."/>
            <person name="Anderluh G."/>
            <person name="Asadollahi M."/>
            <person name="Askin M."/>
            <person name="Barry K."/>
            <person name="Battaglia E."/>
            <person name="Bayram O."/>
            <person name="Benocci T."/>
            <person name="Braus-Stromeyer S.A."/>
            <person name="Caldana C."/>
            <person name="Canovas D."/>
            <person name="Cerqueira G.C."/>
            <person name="Chen F."/>
            <person name="Chen W."/>
            <person name="Choi C."/>
            <person name="Clum A."/>
            <person name="Dos Santos R.A."/>
            <person name="Damasio A.R."/>
            <person name="Diallinas G."/>
            <person name="Emri T."/>
            <person name="Fekete E."/>
            <person name="Flipphi M."/>
            <person name="Freyberg S."/>
            <person name="Gallo A."/>
            <person name="Gournas C."/>
            <person name="Habgood R."/>
            <person name="Hainaut M."/>
            <person name="Harispe M.L."/>
            <person name="Henrissat B."/>
            <person name="Hilden K.S."/>
            <person name="Hope R."/>
            <person name="Hossain A."/>
            <person name="Karabika E."/>
            <person name="Karaffa L."/>
            <person name="Karanyi Z."/>
            <person name="Krasevec N."/>
            <person name="Kuo A."/>
            <person name="Kusch H."/>
            <person name="LaButti K."/>
            <person name="Lagendijk E.L."/>
            <person name="Lapidus A."/>
            <person name="Levasseur A."/>
            <person name="Lindquist E."/>
            <person name="Lipzen A."/>
            <person name="Logrieco A.F."/>
            <person name="MacCabe A."/>
            <person name="Maekelae M.R."/>
            <person name="Malavazi I."/>
            <person name="Melin P."/>
            <person name="Meyer V."/>
            <person name="Mielnichuk N."/>
            <person name="Miskei M."/>
            <person name="Molnar A.P."/>
            <person name="Mule G."/>
            <person name="Ngan C.Y."/>
            <person name="Orejas M."/>
            <person name="Orosz E."/>
            <person name="Ouedraogo J.P."/>
            <person name="Overkamp K.M."/>
            <person name="Park H.-S."/>
            <person name="Perrone G."/>
            <person name="Piumi F."/>
            <person name="Punt P.J."/>
            <person name="Ram A.F."/>
            <person name="Ramon A."/>
            <person name="Rauscher S."/>
            <person name="Record E."/>
            <person name="Riano-Pachon D.M."/>
            <person name="Robert V."/>
            <person name="Roehrig J."/>
            <person name="Ruller R."/>
            <person name="Salamov A."/>
            <person name="Salih N.S."/>
            <person name="Samson R.A."/>
            <person name="Sandor E."/>
            <person name="Sanguinetti M."/>
            <person name="Schuetze T."/>
            <person name="Sepcic K."/>
            <person name="Shelest E."/>
            <person name="Sherlock G."/>
            <person name="Sophianopoulou V."/>
            <person name="Squina F.M."/>
            <person name="Sun H."/>
            <person name="Susca A."/>
            <person name="Todd R.B."/>
            <person name="Tsang A."/>
            <person name="Unkles S.E."/>
            <person name="van de Wiele N."/>
            <person name="van Rossen-Uffink D."/>
            <person name="Oliveira J.V."/>
            <person name="Vesth T.C."/>
            <person name="Visser J."/>
            <person name="Yu J.-H."/>
            <person name="Zhou M."/>
            <person name="Andersen M.R."/>
            <person name="Archer D.B."/>
            <person name="Baker S.E."/>
            <person name="Benoit I."/>
            <person name="Brakhage A.A."/>
            <person name="Braus G.H."/>
            <person name="Fischer R."/>
            <person name="Frisvad J.C."/>
            <person name="Goldman G.H."/>
            <person name="Houbraken J."/>
            <person name="Oakley B."/>
            <person name="Pocsi I."/>
            <person name="Scazzocchio C."/>
            <person name="Seiboth B."/>
            <person name="vanKuyk P.A."/>
            <person name="Wortman J."/>
            <person name="Dyer P.S."/>
            <person name="Grigoriev I.V."/>
        </authorList>
    </citation>
    <scope>NUCLEOTIDE SEQUENCE [LARGE SCALE GENOMIC DNA]</scope>
    <source>
        <strain evidence="3">DTO 134E9</strain>
    </source>
</reference>
<organism evidence="2 3">
    <name type="scientific">Aspergillus wentii DTO 134E9</name>
    <dbReference type="NCBI Taxonomy" id="1073089"/>
    <lineage>
        <taxon>Eukaryota</taxon>
        <taxon>Fungi</taxon>
        <taxon>Dikarya</taxon>
        <taxon>Ascomycota</taxon>
        <taxon>Pezizomycotina</taxon>
        <taxon>Eurotiomycetes</taxon>
        <taxon>Eurotiomycetidae</taxon>
        <taxon>Eurotiales</taxon>
        <taxon>Aspergillaceae</taxon>
        <taxon>Aspergillus</taxon>
        <taxon>Aspergillus subgen. Cremei</taxon>
    </lineage>
</organism>
<dbReference type="GO" id="GO:0005634">
    <property type="term" value="C:nucleus"/>
    <property type="evidence" value="ECO:0007669"/>
    <property type="project" value="TreeGrafter"/>
</dbReference>
<sequence>MDTAYSNVDHPRKRQKRTSLPLWFYRVLDKAGRERRSCKPEDFDQDISEYEESGYTSEESFEGADTNIYQRYKAMREGRKRQLKSMQEQEEAEYDEEHDDEEHDDEEQEGEEQEEEGGEEEVDEEEDEEELGDEDEEVEEDEEKEGEDEEGDEEEEEDDEQQEQDDIDQEQEFQAGNEKEVDDAEESLKRAIMNGERLPRLALEDAYFNLYCGDYVNYSWDPLDGYPRHIEFYGALNNVRYSPPTKPLEGKISFDDNAECNFTAFIQPKNASLNGFQLKDVNGNHKFLIQFFSNDYLRIRVSRELVFQGKIPPPHTPEFFDFSGIRFDVKKARAKRAREEQMVRKRPRSESSEASERSEESVHVVDAFV</sequence>
<feature type="region of interest" description="Disordered" evidence="1">
    <location>
        <begin position="336"/>
        <end position="369"/>
    </location>
</feature>
<dbReference type="RefSeq" id="XP_040689816.1">
    <property type="nucleotide sequence ID" value="XM_040835539.1"/>
</dbReference>
<dbReference type="GeneID" id="63751387"/>
<feature type="compositionally biased region" description="Acidic residues" evidence="1">
    <location>
        <begin position="43"/>
        <end position="52"/>
    </location>
</feature>
<dbReference type="PANTHER" id="PTHR13275">
    <property type="entry name" value="YL-1 PROTEIN TRANSCRIPTION FACTOR-LIKE 1"/>
    <property type="match status" value="1"/>
</dbReference>
<evidence type="ECO:0000313" key="2">
    <source>
        <dbReference type="EMBL" id="OJJ36140.1"/>
    </source>
</evidence>
<dbReference type="PANTHER" id="PTHR13275:SF4">
    <property type="entry name" value="VACUOLAR PROTEIN SORTING-ASSOCIATED PROTEIN 72 HOMOLOG"/>
    <property type="match status" value="1"/>
</dbReference>
<proteinExistence type="predicted"/>
<feature type="compositionally biased region" description="Basic and acidic residues" evidence="1">
    <location>
        <begin position="32"/>
        <end position="42"/>
    </location>
</feature>
<name>A0A1L9RMF5_ASPWE</name>
<evidence type="ECO:0000256" key="1">
    <source>
        <dbReference type="SAM" id="MobiDB-lite"/>
    </source>
</evidence>
<dbReference type="OrthoDB" id="4526258at2759"/>
<dbReference type="Proteomes" id="UP000184383">
    <property type="component" value="Unassembled WGS sequence"/>
</dbReference>
<dbReference type="EMBL" id="KV878212">
    <property type="protein sequence ID" value="OJJ36140.1"/>
    <property type="molecule type" value="Genomic_DNA"/>
</dbReference>
<keyword evidence="3" id="KW-1185">Reference proteome</keyword>
<dbReference type="AlphaFoldDB" id="A0A1L9RMF5"/>
<gene>
    <name evidence="2" type="ORF">ASPWEDRAFT_41369</name>
</gene>
<dbReference type="VEuPathDB" id="FungiDB:ASPWEDRAFT_41369"/>
<feature type="compositionally biased region" description="Acidic residues" evidence="1">
    <location>
        <begin position="88"/>
        <end position="171"/>
    </location>
</feature>
<feature type="compositionally biased region" description="Basic and acidic residues" evidence="1">
    <location>
        <begin position="336"/>
        <end position="363"/>
    </location>
</feature>